<accession>A0A5B7G2K6</accession>
<sequence>MDVGRPLERGGCSSAGTTPIHLTHGRPGSSTRVQDPKERRRNGAGCRDEEKAERYPAVTRIETGGGCRTTSKPE</sequence>
<organism evidence="2 3">
    <name type="scientific">Portunus trituberculatus</name>
    <name type="common">Swimming crab</name>
    <name type="synonym">Neptunus trituberculatus</name>
    <dbReference type="NCBI Taxonomy" id="210409"/>
    <lineage>
        <taxon>Eukaryota</taxon>
        <taxon>Metazoa</taxon>
        <taxon>Ecdysozoa</taxon>
        <taxon>Arthropoda</taxon>
        <taxon>Crustacea</taxon>
        <taxon>Multicrustacea</taxon>
        <taxon>Malacostraca</taxon>
        <taxon>Eumalacostraca</taxon>
        <taxon>Eucarida</taxon>
        <taxon>Decapoda</taxon>
        <taxon>Pleocyemata</taxon>
        <taxon>Brachyura</taxon>
        <taxon>Eubrachyura</taxon>
        <taxon>Portunoidea</taxon>
        <taxon>Portunidae</taxon>
        <taxon>Portuninae</taxon>
        <taxon>Portunus</taxon>
    </lineage>
</organism>
<dbReference type="Proteomes" id="UP000324222">
    <property type="component" value="Unassembled WGS sequence"/>
</dbReference>
<dbReference type="EMBL" id="VSRR010012115">
    <property type="protein sequence ID" value="MPC54111.1"/>
    <property type="molecule type" value="Genomic_DNA"/>
</dbReference>
<protein>
    <submittedName>
        <fullName evidence="2">Uncharacterized protein</fullName>
    </submittedName>
</protein>
<name>A0A5B7G2K6_PORTR</name>
<gene>
    <name evidence="2" type="ORF">E2C01_048017</name>
</gene>
<evidence type="ECO:0000313" key="3">
    <source>
        <dbReference type="Proteomes" id="UP000324222"/>
    </source>
</evidence>
<proteinExistence type="predicted"/>
<reference evidence="2 3" key="1">
    <citation type="submission" date="2019-05" db="EMBL/GenBank/DDBJ databases">
        <title>Another draft genome of Portunus trituberculatus and its Hox gene families provides insights of decapod evolution.</title>
        <authorList>
            <person name="Jeong J.-H."/>
            <person name="Song I."/>
            <person name="Kim S."/>
            <person name="Choi T."/>
            <person name="Kim D."/>
            <person name="Ryu S."/>
            <person name="Kim W."/>
        </authorList>
    </citation>
    <scope>NUCLEOTIDE SEQUENCE [LARGE SCALE GENOMIC DNA]</scope>
    <source>
        <tissue evidence="2">Muscle</tissue>
    </source>
</reference>
<dbReference type="AlphaFoldDB" id="A0A5B7G2K6"/>
<evidence type="ECO:0000256" key="1">
    <source>
        <dbReference type="SAM" id="MobiDB-lite"/>
    </source>
</evidence>
<evidence type="ECO:0000313" key="2">
    <source>
        <dbReference type="EMBL" id="MPC54111.1"/>
    </source>
</evidence>
<feature type="region of interest" description="Disordered" evidence="1">
    <location>
        <begin position="1"/>
        <end position="74"/>
    </location>
</feature>
<comment type="caution">
    <text evidence="2">The sequence shown here is derived from an EMBL/GenBank/DDBJ whole genome shotgun (WGS) entry which is preliminary data.</text>
</comment>
<keyword evidence="3" id="KW-1185">Reference proteome</keyword>